<keyword evidence="2" id="KW-1185">Reference proteome</keyword>
<dbReference type="RefSeq" id="WP_097010965.1">
    <property type="nucleotide sequence ID" value="NZ_LT907975.1"/>
</dbReference>
<dbReference type="KEGG" id="pprf:DPRO_0875"/>
<proteinExistence type="predicted"/>
<protein>
    <submittedName>
        <fullName evidence="1">Uncharacterized protein</fullName>
    </submittedName>
</protein>
<dbReference type="OrthoDB" id="5470424at2"/>
<dbReference type="Proteomes" id="UP000219215">
    <property type="component" value="Chromosome DPRO"/>
</dbReference>
<name>A0A2C8F5V5_9BACT</name>
<accession>A0A2C8F5V5</accession>
<evidence type="ECO:0000313" key="1">
    <source>
        <dbReference type="EMBL" id="SOB57765.1"/>
    </source>
</evidence>
<organism evidence="1 2">
    <name type="scientific">Pseudodesulfovibrio profundus</name>
    <dbReference type="NCBI Taxonomy" id="57320"/>
    <lineage>
        <taxon>Bacteria</taxon>
        <taxon>Pseudomonadati</taxon>
        <taxon>Thermodesulfobacteriota</taxon>
        <taxon>Desulfovibrionia</taxon>
        <taxon>Desulfovibrionales</taxon>
        <taxon>Desulfovibrionaceae</taxon>
    </lineage>
</organism>
<sequence length="264" mass="29398">MLLSFPYMHSVLLSDNLPDSLVVFDPGVSEEEGAFRPANLPLEKKVAMALINDCIRFGEQFKDPSEMAYFGAVTADDYYDGSSMSIQAQLTRQFDDGTGSKQERELKEATSKAQFVLLLAWFFEEKMIELASIEDGVRNSWKSMDKTLGVDEDDRIDERVLDLGNRESHTGGASDEQTVPLPWKRIVEALPAFISEDTTLLCTDSQIISEWDDMEISFAPADTVDGLPEGAEVATCPAWVFAGRRREPADLPFALKNITVAIIR</sequence>
<evidence type="ECO:0000313" key="2">
    <source>
        <dbReference type="Proteomes" id="UP000219215"/>
    </source>
</evidence>
<reference evidence="2" key="1">
    <citation type="submission" date="2017-09" db="EMBL/GenBank/DDBJ databases">
        <authorList>
            <person name="Regsiter A."/>
            <person name="William W."/>
        </authorList>
    </citation>
    <scope>NUCLEOTIDE SEQUENCE [LARGE SCALE GENOMIC DNA]</scope>
    <source>
        <strain evidence="2">500-1</strain>
    </source>
</reference>
<gene>
    <name evidence="1" type="ORF">DPRO_0875</name>
</gene>
<dbReference type="EMBL" id="LT907975">
    <property type="protein sequence ID" value="SOB57765.1"/>
    <property type="molecule type" value="Genomic_DNA"/>
</dbReference>
<dbReference type="AlphaFoldDB" id="A0A2C8F5V5"/>